<comment type="caution">
    <text evidence="1">The sequence shown here is derived from an EMBL/GenBank/DDBJ whole genome shotgun (WGS) entry which is preliminary data.</text>
</comment>
<name>A0A923MIW1_9FIRM</name>
<reference evidence="1" key="1">
    <citation type="submission" date="2020-08" db="EMBL/GenBank/DDBJ databases">
        <title>Genome public.</title>
        <authorList>
            <person name="Liu C."/>
            <person name="Sun Q."/>
        </authorList>
    </citation>
    <scope>NUCLEOTIDE SEQUENCE</scope>
    <source>
        <strain evidence="1">BX15</strain>
    </source>
</reference>
<dbReference type="SUPFAM" id="SSF69279">
    <property type="entry name" value="Phage tail proteins"/>
    <property type="match status" value="1"/>
</dbReference>
<evidence type="ECO:0000313" key="2">
    <source>
        <dbReference type="Proteomes" id="UP000620327"/>
    </source>
</evidence>
<dbReference type="RefSeq" id="WP_187014750.1">
    <property type="nucleotide sequence ID" value="NZ_JACOQI010000007.1"/>
</dbReference>
<proteinExistence type="predicted"/>
<organism evidence="1 2">
    <name type="scientific">Dysosmobacter segnis</name>
    <dbReference type="NCBI Taxonomy" id="2763042"/>
    <lineage>
        <taxon>Bacteria</taxon>
        <taxon>Bacillati</taxon>
        <taxon>Bacillota</taxon>
        <taxon>Clostridia</taxon>
        <taxon>Eubacteriales</taxon>
        <taxon>Oscillospiraceae</taxon>
        <taxon>Dysosmobacter</taxon>
    </lineage>
</organism>
<dbReference type="Gene3D" id="3.55.50.10">
    <property type="entry name" value="Baseplate protein-like domains"/>
    <property type="match status" value="1"/>
</dbReference>
<gene>
    <name evidence="1" type="ORF">H8Z83_09235</name>
</gene>
<accession>A0A923MIW1</accession>
<dbReference type="AlphaFoldDB" id="A0A923MIW1"/>
<protein>
    <recommendedName>
        <fullName evidence="3">Mu-like prophage tail protein gpP</fullName>
    </recommendedName>
</protein>
<dbReference type="Proteomes" id="UP000620327">
    <property type="component" value="Unassembled WGS sequence"/>
</dbReference>
<keyword evidence="2" id="KW-1185">Reference proteome</keyword>
<dbReference type="EMBL" id="JACOQI010000007">
    <property type="protein sequence ID" value="MBC5770501.1"/>
    <property type="molecule type" value="Genomic_DNA"/>
</dbReference>
<evidence type="ECO:0008006" key="3">
    <source>
        <dbReference type="Google" id="ProtNLM"/>
    </source>
</evidence>
<sequence length="315" mass="35107">MTGRIFTADHHVYDLPPLLSWNVRHTGTVPCDSWSVTAVYQPEMLTVLRMAAGFAAIENGMTQLRGIVDEYTVELGSRGMTVTLSGRGYAARLLDNESRPVTYEQVTLRELIRCHAEPYGISCEAAVDLRSTVPYTAGVGISQWKVISEFCRTYGGFLPRFAKTGELLATPEQDSGKRIILDSGSPVLNCRIREDHYGVLTEALVIDKRQNVSYSVKNPEMIAKGGQCRRVIYTPGRSTWDAMRYTGEYQIQQSKKEEQAVTVTLPGSFDAFPGDRVTVRLEKLGLTGNYRVAETENRFSAREGAVMIWTLKECG</sequence>
<dbReference type="Gene3D" id="3.30.1920.10">
    <property type="entry name" value="Baseplate protein-like domains - 2 layer sandwich fold"/>
    <property type="match status" value="1"/>
</dbReference>
<dbReference type="InterPro" id="IPR023399">
    <property type="entry name" value="Baseplate-like_2-layer_sand"/>
</dbReference>
<evidence type="ECO:0000313" key="1">
    <source>
        <dbReference type="EMBL" id="MBC5770501.1"/>
    </source>
</evidence>
<dbReference type="Gene3D" id="2.30.300.10">
    <property type="entry name" value="Baseplate protein-like domain - beta roll fold"/>
    <property type="match status" value="1"/>
</dbReference>